<feature type="transmembrane region" description="Helical" evidence="9">
    <location>
        <begin position="35"/>
        <end position="56"/>
    </location>
</feature>
<evidence type="ECO:0000256" key="2">
    <source>
        <dbReference type="ARBA" id="ARBA00010495"/>
    </source>
</evidence>
<keyword evidence="12" id="KW-1185">Reference proteome</keyword>
<evidence type="ECO:0000313" key="11">
    <source>
        <dbReference type="EMBL" id="TRZ26220.1"/>
    </source>
</evidence>
<sequence length="1072" mass="119936">MGNASAGPMGWRGGNGSAESQEHGQEQSYRHFTTAVQLLIFVGSLLGNIMVLWSTCRTSLLKSVTNRFIKNLACSGICASLVCVPFDIALSASPHCCWWIYSMLFCRIAKFLHKVFCSVTILSFPAIALDRYYSVLYPLERKISDAKSRDLVIYIWAHAIVASIPVFAVTNVSDIYAMSTCSESWSYSLGHLIYVIIYNITTVIVPVAVVFLFMILIRRALSASQKKKVIIAALRTPQNTVSIPYASQREAELHVMLLSMVMIFIFCSVPYVTLVIYRTILNISDISVFLLLTAIWLPKVSLLANPLLFLTVNKSVRKCLVGTIVQLHRRFSRRNIVSSGGIADDNLEPSVHSGSQLLEMFHIGQQQIFKPTEDEENETKSIGSGDFQQKEIPTASLELGQTSVHRFITPQTAADSAAQVAPAVPTEADTVNDKYSMQFGFGPFELPPQWLSENRNNKKRLLPPLGNTPEELIQTKQPKCKAERKVSRNNKVDSPVSLTDGYQRGSLEDCCPAGKKGDDRDTSDIQEERTDQQAVENVTISLQKCLWNPDELSGCSSNSDSGDESNETQMSKFCEPSPGQPSNAKSDITSQTSKSCEPNPGKQAASSDLECSEDTDIDAQIQAAIKKMNKLDTILEKQRFKEKVVKNQGKEMRAMLWEELQSIRTTGSHEEVENTNQFLALFSSWQDTADPPHVKEDEPCTSVFNTHMNPEDYDDHKDQENQDYPSELETEKSAEKTHSKNKTSQHFVIKNIELAKDSGNQFVMLEGERKRLTELLKDTEDGTELQDLEETVSVWQAPGEGYTPEPMEFHLLNEIENKLQLLQSEEDFPALSSSSSKCPNRIYQESLVYANRSLEAVPGEKILRDNKEKRYQQNRLKEIDYELESLEKSLTEEQMSLSEEQLKTLLEECMQPQRTISNVTMPQSQESLSFGLSLPCYTSQDSTLHSTSSLSKMLVEDHIVGMLMAQEKAGLEDKSLCVNAESKIPGYYISKALAGSHLSKDSLAQTEEPDDLEGLQKMEDKSITAGYFMSRALNTKRLKKPSFLGEPLYCISMNNEPSTEADILSIPLQTKG</sequence>
<evidence type="ECO:0000256" key="5">
    <source>
        <dbReference type="ARBA" id="ARBA00022989"/>
    </source>
</evidence>
<evidence type="ECO:0000256" key="6">
    <source>
        <dbReference type="ARBA" id="ARBA00023054"/>
    </source>
</evidence>
<keyword evidence="5 9" id="KW-1133">Transmembrane helix</keyword>
<dbReference type="PRINTS" id="PR02075">
    <property type="entry name" value="FIBSHEATHIP1"/>
</dbReference>
<feature type="transmembrane region" description="Helical" evidence="9">
    <location>
        <begin position="151"/>
        <end position="172"/>
    </location>
</feature>
<evidence type="ECO:0000256" key="1">
    <source>
        <dbReference type="ARBA" id="ARBA00004370"/>
    </source>
</evidence>
<evidence type="ECO:0000256" key="3">
    <source>
        <dbReference type="ARBA" id="ARBA00019480"/>
    </source>
</evidence>
<feature type="transmembrane region" description="Helical" evidence="9">
    <location>
        <begin position="253"/>
        <end position="277"/>
    </location>
</feature>
<dbReference type="InterPro" id="IPR017452">
    <property type="entry name" value="GPCR_Rhodpsn_7TM"/>
</dbReference>
<gene>
    <name evidence="11" type="ORF">HGM15179_000832</name>
</gene>
<evidence type="ECO:0000259" key="10">
    <source>
        <dbReference type="PROSITE" id="PS50262"/>
    </source>
</evidence>
<dbReference type="CDD" id="cd15006">
    <property type="entry name" value="7tmA_GPR176"/>
    <property type="match status" value="1"/>
</dbReference>
<feature type="compositionally biased region" description="Basic and acidic residues" evidence="8">
    <location>
        <begin position="729"/>
        <end position="738"/>
    </location>
</feature>
<evidence type="ECO:0000256" key="7">
    <source>
        <dbReference type="ARBA" id="ARBA00023136"/>
    </source>
</evidence>
<evidence type="ECO:0000313" key="12">
    <source>
        <dbReference type="Proteomes" id="UP000796761"/>
    </source>
</evidence>
<dbReference type="PANTHER" id="PTHR22012">
    <property type="entry name" value="FIBROUS SHEATH INTERACTING PROTEIN 1"/>
    <property type="match status" value="1"/>
</dbReference>
<feature type="compositionally biased region" description="Basic and acidic residues" evidence="8">
    <location>
        <begin position="515"/>
        <end position="531"/>
    </location>
</feature>
<feature type="compositionally biased region" description="Polar residues" evidence="8">
    <location>
        <begin position="580"/>
        <end position="596"/>
    </location>
</feature>
<feature type="region of interest" description="Disordered" evidence="8">
    <location>
        <begin position="1"/>
        <end position="21"/>
    </location>
</feature>
<dbReference type="InterPro" id="IPR043523">
    <property type="entry name" value="GPCR_176_Rhodpsn_7TM"/>
</dbReference>
<protein>
    <recommendedName>
        <fullName evidence="3">Fibrous sheath-interacting protein 1</fullName>
    </recommendedName>
</protein>
<feature type="transmembrane region" description="Helical" evidence="9">
    <location>
        <begin position="111"/>
        <end position="130"/>
    </location>
</feature>
<proteinExistence type="inferred from homology"/>
<dbReference type="Pfam" id="PF00001">
    <property type="entry name" value="7tm_1"/>
    <property type="match status" value="1"/>
</dbReference>
<dbReference type="OrthoDB" id="9203735at2759"/>
<evidence type="ECO:0000256" key="8">
    <source>
        <dbReference type="SAM" id="MobiDB-lite"/>
    </source>
</evidence>
<dbReference type="InterPro" id="IPR000276">
    <property type="entry name" value="GPCR_Rhodpsn"/>
</dbReference>
<dbReference type="Pfam" id="PF15554">
    <property type="entry name" value="FSIP1"/>
    <property type="match status" value="1"/>
</dbReference>
<evidence type="ECO:0000256" key="4">
    <source>
        <dbReference type="ARBA" id="ARBA00022692"/>
    </source>
</evidence>
<name>A0A8K1GVK2_9PASS</name>
<feature type="region of interest" description="Disordered" evidence="8">
    <location>
        <begin position="458"/>
        <end position="535"/>
    </location>
</feature>
<dbReference type="EMBL" id="SWJQ01000015">
    <property type="protein sequence ID" value="TRZ26220.1"/>
    <property type="molecule type" value="Genomic_DNA"/>
</dbReference>
<comment type="caution">
    <text evidence="11">The sequence shown here is derived from an EMBL/GenBank/DDBJ whole genome shotgun (WGS) entry which is preliminary data.</text>
</comment>
<feature type="transmembrane region" description="Helical" evidence="9">
    <location>
        <begin position="192"/>
        <end position="217"/>
    </location>
</feature>
<evidence type="ECO:0000256" key="9">
    <source>
        <dbReference type="SAM" id="Phobius"/>
    </source>
</evidence>
<feature type="non-terminal residue" evidence="11">
    <location>
        <position position="1"/>
    </location>
</feature>
<dbReference type="SUPFAM" id="SSF81321">
    <property type="entry name" value="Family A G protein-coupled receptor-like"/>
    <property type="match status" value="1"/>
</dbReference>
<dbReference type="Proteomes" id="UP000796761">
    <property type="component" value="Unassembled WGS sequence"/>
</dbReference>
<comment type="similarity">
    <text evidence="2">Belongs to the FSIP1 family.</text>
</comment>
<reference evidence="11" key="1">
    <citation type="submission" date="2019-04" db="EMBL/GenBank/DDBJ databases">
        <title>Genome assembly of Zosterops borbonicus 15179.</title>
        <authorList>
            <person name="Leroy T."/>
            <person name="Anselmetti Y."/>
            <person name="Tilak M.-K."/>
            <person name="Nabholz B."/>
        </authorList>
    </citation>
    <scope>NUCLEOTIDE SEQUENCE</scope>
    <source>
        <strain evidence="11">HGM_15179</strain>
        <tissue evidence="11">Muscle</tissue>
    </source>
</reference>
<keyword evidence="4 9" id="KW-0812">Transmembrane</keyword>
<dbReference type="AlphaFoldDB" id="A0A8K1GVK2"/>
<feature type="region of interest" description="Disordered" evidence="8">
    <location>
        <begin position="552"/>
        <end position="612"/>
    </location>
</feature>
<dbReference type="Gene3D" id="1.20.1070.10">
    <property type="entry name" value="Rhodopsin 7-helix transmembrane proteins"/>
    <property type="match status" value="1"/>
</dbReference>
<feature type="transmembrane region" description="Helical" evidence="9">
    <location>
        <begin position="68"/>
        <end position="91"/>
    </location>
</feature>
<organism evidence="11 12">
    <name type="scientific">Zosterops borbonicus</name>
    <dbReference type="NCBI Taxonomy" id="364589"/>
    <lineage>
        <taxon>Eukaryota</taxon>
        <taxon>Metazoa</taxon>
        <taxon>Chordata</taxon>
        <taxon>Craniata</taxon>
        <taxon>Vertebrata</taxon>
        <taxon>Euteleostomi</taxon>
        <taxon>Archelosauria</taxon>
        <taxon>Archosauria</taxon>
        <taxon>Dinosauria</taxon>
        <taxon>Saurischia</taxon>
        <taxon>Theropoda</taxon>
        <taxon>Coelurosauria</taxon>
        <taxon>Aves</taxon>
        <taxon>Neognathae</taxon>
        <taxon>Neoaves</taxon>
        <taxon>Telluraves</taxon>
        <taxon>Australaves</taxon>
        <taxon>Passeriformes</taxon>
        <taxon>Sylvioidea</taxon>
        <taxon>Zosteropidae</taxon>
        <taxon>Zosterops</taxon>
    </lineage>
</organism>
<dbReference type="GO" id="GO:0004930">
    <property type="term" value="F:G protein-coupled receptor activity"/>
    <property type="evidence" value="ECO:0007669"/>
    <property type="project" value="InterPro"/>
</dbReference>
<dbReference type="GO" id="GO:0016020">
    <property type="term" value="C:membrane"/>
    <property type="evidence" value="ECO:0007669"/>
    <property type="project" value="UniProtKB-SubCell"/>
</dbReference>
<dbReference type="InterPro" id="IPR026246">
    <property type="entry name" value="Fsip1"/>
</dbReference>
<keyword evidence="6" id="KW-0175">Coiled coil</keyword>
<comment type="subcellular location">
    <subcellularLocation>
        <location evidence="1">Membrane</location>
    </subcellularLocation>
</comment>
<dbReference type="PROSITE" id="PS50262">
    <property type="entry name" value="G_PROTEIN_RECEP_F1_2"/>
    <property type="match status" value="1"/>
</dbReference>
<feature type="domain" description="G-protein coupled receptors family 1 profile" evidence="10">
    <location>
        <begin position="47"/>
        <end position="309"/>
    </location>
</feature>
<keyword evidence="7 9" id="KW-0472">Membrane</keyword>
<feature type="region of interest" description="Disordered" evidence="8">
    <location>
        <begin position="691"/>
        <end position="744"/>
    </location>
</feature>
<accession>A0A8K1GVK2</accession>
<dbReference type="PANTHER" id="PTHR22012:SF2">
    <property type="entry name" value="FIBROUS SHEATH-INTERACTING PROTEIN 1"/>
    <property type="match status" value="1"/>
</dbReference>